<dbReference type="SUPFAM" id="SSF51445">
    <property type="entry name" value="(Trans)glycosidases"/>
    <property type="match status" value="1"/>
</dbReference>
<dbReference type="Proteomes" id="UP000241462">
    <property type="component" value="Unassembled WGS sequence"/>
</dbReference>
<dbReference type="PANTHER" id="PTHR34154:SF10">
    <property type="entry name" value="ASL1-LIKE GLYCOSYL HYDROLASE CATALYTIC DOMAIN-CONTAINING PROTEIN"/>
    <property type="match status" value="1"/>
</dbReference>
<evidence type="ECO:0000313" key="2">
    <source>
        <dbReference type="EMBL" id="PSS00564.1"/>
    </source>
</evidence>
<feature type="non-terminal residue" evidence="2">
    <location>
        <position position="1"/>
    </location>
</feature>
<dbReference type="OrthoDB" id="43654at2759"/>
<dbReference type="GO" id="GO:0071966">
    <property type="term" value="P:fungal-type cell wall polysaccharide metabolic process"/>
    <property type="evidence" value="ECO:0007669"/>
    <property type="project" value="TreeGrafter"/>
</dbReference>
<name>A0A2T3AJA4_9PEZI</name>
<dbReference type="InParanoid" id="A0A2T3AJA4"/>
<dbReference type="Gene3D" id="3.20.20.80">
    <property type="entry name" value="Glycosidases"/>
    <property type="match status" value="1"/>
</dbReference>
<dbReference type="InterPro" id="IPR053183">
    <property type="entry name" value="ASL1"/>
</dbReference>
<sequence>TSSSTTSSSANKRGAAYNDASLVSALTGTGSKISWAYNWGSASSGLSSDLEFVPMLWCSTDTYTSYWETNVKAAIAAGSKYILGFNEPDSPSQCDIDASTAAAAHQTYMNPYSGQVSIGAPAITNSNVAGESIDWLDSFVSSCAGACDFDFCPVHWYNTIEAGAADLLDFVTKAQTACGDGKKVWVTEFAPNVDNPTDAEITSFLETVQDAFDNNATYSFVERYSYFWVSDGILVNGDAASSYGNTFAYA</sequence>
<reference evidence="2 3" key="1">
    <citation type="journal article" date="2018" name="Mycol. Prog.">
        <title>Coniella lustricola, a new species from submerged detritus.</title>
        <authorList>
            <person name="Raudabaugh D.B."/>
            <person name="Iturriaga T."/>
            <person name="Carver A."/>
            <person name="Mondo S."/>
            <person name="Pangilinan J."/>
            <person name="Lipzen A."/>
            <person name="He G."/>
            <person name="Amirebrahimi M."/>
            <person name="Grigoriev I.V."/>
            <person name="Miller A.N."/>
        </authorList>
    </citation>
    <scope>NUCLEOTIDE SEQUENCE [LARGE SCALE GENOMIC DNA]</scope>
    <source>
        <strain evidence="2 3">B22-T-1</strain>
    </source>
</reference>
<dbReference type="AlphaFoldDB" id="A0A2T3AJA4"/>
<dbReference type="InterPro" id="IPR017853">
    <property type="entry name" value="GH"/>
</dbReference>
<evidence type="ECO:0000259" key="1">
    <source>
        <dbReference type="Pfam" id="PF11790"/>
    </source>
</evidence>
<dbReference type="GO" id="GO:0009277">
    <property type="term" value="C:fungal-type cell wall"/>
    <property type="evidence" value="ECO:0007669"/>
    <property type="project" value="TreeGrafter"/>
</dbReference>
<accession>A0A2T3AJA4</accession>
<dbReference type="PANTHER" id="PTHR34154">
    <property type="entry name" value="ALKALI-SENSITIVE LINKAGE PROTEIN 1"/>
    <property type="match status" value="1"/>
</dbReference>
<dbReference type="EMBL" id="KZ678383">
    <property type="protein sequence ID" value="PSS00564.1"/>
    <property type="molecule type" value="Genomic_DNA"/>
</dbReference>
<feature type="domain" description="Asl1-like glycosyl hydrolase catalytic" evidence="1">
    <location>
        <begin position="14"/>
        <end position="231"/>
    </location>
</feature>
<protein>
    <recommendedName>
        <fullName evidence="1">Asl1-like glycosyl hydrolase catalytic domain-containing protein</fullName>
    </recommendedName>
</protein>
<proteinExistence type="predicted"/>
<keyword evidence="3" id="KW-1185">Reference proteome</keyword>
<gene>
    <name evidence="2" type="ORF">BD289DRAFT_360987</name>
</gene>
<dbReference type="STRING" id="2025994.A0A2T3AJA4"/>
<dbReference type="InterPro" id="IPR024655">
    <property type="entry name" value="Asl1_glyco_hydro_catalytic"/>
</dbReference>
<organism evidence="2 3">
    <name type="scientific">Coniella lustricola</name>
    <dbReference type="NCBI Taxonomy" id="2025994"/>
    <lineage>
        <taxon>Eukaryota</taxon>
        <taxon>Fungi</taxon>
        <taxon>Dikarya</taxon>
        <taxon>Ascomycota</taxon>
        <taxon>Pezizomycotina</taxon>
        <taxon>Sordariomycetes</taxon>
        <taxon>Sordariomycetidae</taxon>
        <taxon>Diaporthales</taxon>
        <taxon>Schizoparmaceae</taxon>
        <taxon>Coniella</taxon>
    </lineage>
</organism>
<dbReference type="Pfam" id="PF11790">
    <property type="entry name" value="Glyco_hydro_cc"/>
    <property type="match status" value="1"/>
</dbReference>
<evidence type="ECO:0000313" key="3">
    <source>
        <dbReference type="Proteomes" id="UP000241462"/>
    </source>
</evidence>